<dbReference type="GO" id="GO:0016020">
    <property type="term" value="C:membrane"/>
    <property type="evidence" value="ECO:0007669"/>
    <property type="project" value="UniProtKB-SubCell"/>
</dbReference>
<feature type="disulfide bond" evidence="11">
    <location>
        <begin position="2525"/>
        <end position="2552"/>
    </location>
</feature>
<proteinExistence type="inferred from homology"/>
<feature type="disulfide bond" evidence="11">
    <location>
        <begin position="372"/>
        <end position="399"/>
    </location>
</feature>
<dbReference type="PANTHER" id="PTHR45656:SF3">
    <property type="entry name" value="CUB AND SUSHI DOMAIN-CONTAINING PROTEIN 1"/>
    <property type="match status" value="1"/>
</dbReference>
<evidence type="ECO:0000256" key="11">
    <source>
        <dbReference type="PROSITE-ProRule" id="PRU00302"/>
    </source>
</evidence>
<dbReference type="InterPro" id="IPR000859">
    <property type="entry name" value="CUB_dom"/>
</dbReference>
<feature type="disulfide bond" evidence="11">
    <location>
        <begin position="2884"/>
        <end position="2911"/>
    </location>
</feature>
<feature type="disulfide bond" evidence="11">
    <location>
        <begin position="2707"/>
        <end position="2734"/>
    </location>
</feature>
<evidence type="ECO:0000256" key="9">
    <source>
        <dbReference type="ARBA" id="ARBA00061013"/>
    </source>
</evidence>
<dbReference type="FunFam" id="2.10.70.10:FF:000002">
    <property type="entry name" value="CUB and Sushi multiple domains 3"/>
    <property type="match status" value="10"/>
</dbReference>
<dbReference type="SUPFAM" id="SSF57535">
    <property type="entry name" value="Complement control module/SCR domain"/>
    <property type="match status" value="26"/>
</dbReference>
<feature type="domain" description="Sushi" evidence="14">
    <location>
        <begin position="2249"/>
        <end position="2311"/>
    </location>
</feature>
<evidence type="ECO:0000256" key="4">
    <source>
        <dbReference type="ARBA" id="ARBA00022737"/>
    </source>
</evidence>
<dbReference type="SMART" id="SM00032">
    <property type="entry name" value="CCP"/>
    <property type="match status" value="26"/>
</dbReference>
<feature type="disulfide bond" evidence="11">
    <location>
        <begin position="3004"/>
        <end position="3031"/>
    </location>
</feature>
<evidence type="ECO:0000256" key="7">
    <source>
        <dbReference type="ARBA" id="ARBA00023157"/>
    </source>
</evidence>
<keyword evidence="6 12" id="KW-0472">Membrane</keyword>
<dbReference type="PROSITE" id="PS01180">
    <property type="entry name" value="CUB"/>
    <property type="match status" value="13"/>
</dbReference>
<evidence type="ECO:0000256" key="8">
    <source>
        <dbReference type="ARBA" id="ARBA00023180"/>
    </source>
</evidence>
<dbReference type="FunFam" id="2.10.70.10:FF:000011">
    <property type="entry name" value="CUB and sushi domain-containing protein 3 isoform A"/>
    <property type="match status" value="6"/>
</dbReference>
<evidence type="ECO:0000256" key="6">
    <source>
        <dbReference type="ARBA" id="ARBA00023136"/>
    </source>
</evidence>
<dbReference type="SMART" id="SM00042">
    <property type="entry name" value="CUB"/>
    <property type="match status" value="13"/>
</dbReference>
<dbReference type="EMBL" id="CAJHUB010000749">
    <property type="protein sequence ID" value="CAD7680713.1"/>
    <property type="molecule type" value="Genomic_DNA"/>
</dbReference>
<feature type="domain" description="Sushi" evidence="14">
    <location>
        <begin position="2613"/>
        <end position="2675"/>
    </location>
</feature>
<evidence type="ECO:0000256" key="5">
    <source>
        <dbReference type="ARBA" id="ARBA00022989"/>
    </source>
</evidence>
<feature type="domain" description="Sushi" evidence="14">
    <location>
        <begin position="2856"/>
        <end position="2913"/>
    </location>
</feature>
<feature type="domain" description="CUB" evidence="13">
    <location>
        <begin position="1621"/>
        <end position="1729"/>
    </location>
</feature>
<feature type="disulfide bond" evidence="11">
    <location>
        <begin position="718"/>
        <end position="745"/>
    </location>
</feature>
<dbReference type="FunFam" id="2.60.120.290:FF:000001">
    <property type="entry name" value="CUB and sushi domain-containing protein 3 isoform X1"/>
    <property type="match status" value="12"/>
</dbReference>
<evidence type="ECO:0000259" key="13">
    <source>
        <dbReference type="PROSITE" id="PS01180"/>
    </source>
</evidence>
<dbReference type="Gene3D" id="2.10.70.10">
    <property type="entry name" value="Complement Module, domain 1"/>
    <property type="match status" value="26"/>
</dbReference>
<feature type="domain" description="Sushi" evidence="14">
    <location>
        <begin position="690"/>
        <end position="747"/>
    </location>
</feature>
<feature type="disulfide bond" evidence="11">
    <location>
        <begin position="2583"/>
        <end position="2610"/>
    </location>
</feature>
<dbReference type="InterPro" id="IPR035976">
    <property type="entry name" value="Sushi/SCR/CCP_sf"/>
</dbReference>
<name>A0A811YSZ0_NYCPR</name>
<feature type="domain" description="Sushi" evidence="14">
    <location>
        <begin position="1904"/>
        <end position="1963"/>
    </location>
</feature>
<dbReference type="CDD" id="cd00041">
    <property type="entry name" value="CUB"/>
    <property type="match status" value="13"/>
</dbReference>
<feature type="domain" description="Sushi" evidence="14">
    <location>
        <begin position="1558"/>
        <end position="1619"/>
    </location>
</feature>
<feature type="domain" description="Sushi" evidence="14">
    <location>
        <begin position="2374"/>
        <end position="2438"/>
    </location>
</feature>
<feature type="domain" description="CUB" evidence="13">
    <location>
        <begin position="230"/>
        <end position="341"/>
    </location>
</feature>
<feature type="domain" description="Sushi" evidence="14">
    <location>
        <begin position="344"/>
        <end position="401"/>
    </location>
</feature>
<feature type="domain" description="Sushi" evidence="14">
    <location>
        <begin position="2679"/>
        <end position="2736"/>
    </location>
</feature>
<feature type="domain" description="CUB" evidence="13">
    <location>
        <begin position="27"/>
        <end position="131"/>
    </location>
</feature>
<evidence type="ECO:0000256" key="10">
    <source>
        <dbReference type="PROSITE-ProRule" id="PRU00059"/>
    </source>
</evidence>
<feature type="disulfide bond" evidence="11">
    <location>
        <begin position="2646"/>
        <end position="2673"/>
    </location>
</feature>
<feature type="domain" description="CUB" evidence="13">
    <location>
        <begin position="1793"/>
        <end position="1901"/>
    </location>
</feature>
<feature type="domain" description="Sushi" evidence="14">
    <location>
        <begin position="3034"/>
        <end position="3093"/>
    </location>
</feature>
<dbReference type="InterPro" id="IPR000436">
    <property type="entry name" value="Sushi_SCR_CCP_dom"/>
</dbReference>
<dbReference type="FunFam" id="2.10.70.10:FF:000047">
    <property type="entry name" value="CUB and Sushi multiple domains 3"/>
    <property type="match status" value="1"/>
</dbReference>
<feature type="domain" description="Sushi" evidence="14">
    <location>
        <begin position="2312"/>
        <end position="2373"/>
    </location>
</feature>
<feature type="domain" description="Sushi" evidence="14">
    <location>
        <begin position="2555"/>
        <end position="2612"/>
    </location>
</feature>
<dbReference type="PANTHER" id="PTHR45656">
    <property type="entry name" value="PROTEIN CBR-CLEC-78"/>
    <property type="match status" value="1"/>
</dbReference>
<dbReference type="Proteomes" id="UP000645828">
    <property type="component" value="Unassembled WGS sequence"/>
</dbReference>
<keyword evidence="2 11" id="KW-0768">Sushi</keyword>
<dbReference type="InterPro" id="IPR051277">
    <property type="entry name" value="SEZ6_CSMD_C4BPB_Regulators"/>
</dbReference>
<evidence type="ECO:0000259" key="14">
    <source>
        <dbReference type="PROSITE" id="PS50923"/>
    </source>
</evidence>
<keyword evidence="8" id="KW-0325">Glycoprotein</keyword>
<feature type="domain" description="Sushi" evidence="14">
    <location>
        <begin position="1381"/>
        <end position="1442"/>
    </location>
</feature>
<feature type="domain" description="Sushi" evidence="14">
    <location>
        <begin position="2975"/>
        <end position="3033"/>
    </location>
</feature>
<organism evidence="15 16">
    <name type="scientific">Nyctereutes procyonoides</name>
    <name type="common">Raccoon dog</name>
    <name type="synonym">Canis procyonoides</name>
    <dbReference type="NCBI Taxonomy" id="34880"/>
    <lineage>
        <taxon>Eukaryota</taxon>
        <taxon>Metazoa</taxon>
        <taxon>Chordata</taxon>
        <taxon>Craniata</taxon>
        <taxon>Vertebrata</taxon>
        <taxon>Euteleostomi</taxon>
        <taxon>Mammalia</taxon>
        <taxon>Eutheria</taxon>
        <taxon>Laurasiatheria</taxon>
        <taxon>Carnivora</taxon>
        <taxon>Caniformia</taxon>
        <taxon>Canidae</taxon>
        <taxon>Nyctereutes</taxon>
    </lineage>
</organism>
<dbReference type="CDD" id="cd00033">
    <property type="entry name" value="CCP"/>
    <property type="match status" value="26"/>
</dbReference>
<keyword evidence="3 12" id="KW-0812">Transmembrane</keyword>
<keyword evidence="16" id="KW-1185">Reference proteome</keyword>
<feature type="domain" description="Sushi" evidence="14">
    <location>
        <begin position="2439"/>
        <end position="2496"/>
    </location>
</feature>
<evidence type="ECO:0000313" key="16">
    <source>
        <dbReference type="Proteomes" id="UP000645828"/>
    </source>
</evidence>
<feature type="domain" description="Sushi" evidence="14">
    <location>
        <begin position="862"/>
        <end position="921"/>
    </location>
</feature>
<feature type="domain" description="Sushi" evidence="14">
    <location>
        <begin position="1732"/>
        <end position="1791"/>
    </location>
</feature>
<dbReference type="PROSITE" id="PS50923">
    <property type="entry name" value="SUSHI"/>
    <property type="match status" value="26"/>
</dbReference>
<keyword evidence="5 12" id="KW-1133">Transmembrane helix</keyword>
<feature type="domain" description="Sushi" evidence="14">
    <location>
        <begin position="2075"/>
        <end position="2136"/>
    </location>
</feature>
<feature type="domain" description="Sushi" evidence="14">
    <location>
        <begin position="1208"/>
        <end position="1268"/>
    </location>
</feature>
<feature type="domain" description="CUB" evidence="13">
    <location>
        <begin position="1096"/>
        <end position="1205"/>
    </location>
</feature>
<feature type="disulfide bond" evidence="11">
    <location>
        <begin position="2467"/>
        <end position="2494"/>
    </location>
</feature>
<feature type="disulfide bond" evidence="11">
    <location>
        <begin position="2766"/>
        <end position="2793"/>
    </location>
</feature>
<feature type="domain" description="CUB" evidence="13">
    <location>
        <begin position="577"/>
        <end position="685"/>
    </location>
</feature>
<comment type="caution">
    <text evidence="11">Lacks conserved residue(s) required for the propagation of feature annotation.</text>
</comment>
<dbReference type="InterPro" id="IPR035914">
    <property type="entry name" value="Sperma_CUB_dom_sf"/>
</dbReference>
<comment type="subcellular location">
    <subcellularLocation>
        <location evidence="1">Membrane</location>
    </subcellularLocation>
</comment>
<keyword evidence="4" id="KW-0677">Repeat</keyword>
<feature type="domain" description="Sushi" evidence="14">
    <location>
        <begin position="166"/>
        <end position="227"/>
    </location>
</feature>
<feature type="domain" description="Sushi" evidence="14">
    <location>
        <begin position="514"/>
        <end position="575"/>
    </location>
</feature>
<keyword evidence="7 11" id="KW-1015">Disulfide bond</keyword>
<sequence>MTAETLRSRRRCDRCNWEVTQEAERACGGTLRGTSSTISSPHFPSEYGNNADCTWTILAEPGDTIALVFTDFQLEEGYDFLEISGTEAPSIWLTGMNLPSPVISSKNWLRLHFTSDSNHRRKGFNAQFQVKKAIELKSRGVKMLPSKDSSHKNSVLSQGGVALVSDMCPDPGIPENGRRAGSDFRVGANVQFSCEDNYVLQGSKSITCQRVTETLAAWSDHRPICRARTCGSNLRGPSGIITSPNYPVQYEDNAHCVWVITTTDPDKVIKLAFEEFELERGYDTLTVGDAGKVGDTRTVLYVLTGSSVPDLIVSMSNQMWLHLQSDDSIASPGFKAVYQEIEKGGCGDPGVPAYGKRAGSSFLHGDTLTFECQAAFELVGERVITCQQNNQWSGNKPSCVFSCFFNFTASSGIILSPNYPEEYGNNMNCVWLIISEPGSRIHLIFNDFDVEPQFDFLAVKDDGASDVAVLGTFSGHEVPSQLASSGHVVRLEFQSDHSTTGRGFNITYTTFGQNECHDPGIPINGRRFGDRFLLGSSVSFHCDDGFVKTQGSESITCILQDGNVVWSSTVPRCEAPCGGHLTAASGLILPPGWPGYYKDSLNCEWIIEAKPGHSIKITFDRFQTEVNYDTLEVRDGPASSSPLIGEYHGTQAPQFLISTGHFMYLLFTTDNSRSSVGFLIHYESVTLESDSCLDPGIPVNGHRHGSNFGIRSTVTFSCDPGYTLSDDEPLICERNHQWNHALPSCDALCGGYIHGKSGTVLSPGFPDFYPNSLNCTWTIEVSHGKGVQMTFHTFHLESSHDYLLITEDGSFTEPVARLTGSVLPHTIKAGLFGNFTAQLRFISDFSISYEGFNITFSEYDLEPCDDPGVPAFSRRIGFHFGVGDSLTFSCFPGYRLEGASKLTCLGGGRRVWSAPLPRCVAECGASVKGNEGTLLSPNFPSNYDNNHECIYKIETEAGKGIHLRARSFQLFEGDVLKVYDGRDSSSRPLGAFTKNELMGLVLNSTSNHLWLEFNTNGSDTDQGFQLTYTSFDLVKCEDPGTPNYGYRIRDEGHFTDTVVLYSCNPGYAMHGSDTLTCLSGDRRVWDKPLPSCVAECGGEIHAATSGRILSPGYPAPYDNNLHCTWIIDADPGKTISLHFIVFDTETAHDILKVWDGPVDSDILLKEWSGSLLPEDIHSTFSSLTLQFDSDFFISKSGFSIQFSTSIASTCNDPGMPQNGTRYGDSREPGDTITFQCDPGYQLQGQAKITCVQLNNRFFWQPDPPTCIAACGGNLTGPAGVILSPNYPQPYPPGKECDWRIKVNPDFVIALIFKSFNMEPSYDFLHIYEGEDSNRPLLGSFQGSQAPERIESSGNSLFLAFRSDASVGLSGFAIEFKEKPREACFDPGNIMNGTRIGVDFKLGSTVTYQCDSGYKIVDPSSITCVIGADGKPAWSRALPSCNAPCGGQYAGSEGVVLSPNYPHNYTAGQTCVYSISVPKEFVVFGQFAYFQTALNDLAELFDGTHPQARLLSSLSGSHSGETLPLATSNQILLRFSAKSGASARGFHFVYQAVPRTSDTQCSSIPEPRYGRRIGSEFSAGSIVRFECNPGYLLQGSTAIRCQSVPNALAQWNDTIPSCIVPCSGNFTQRRGTILSPGYPEPYGNNLNCIWKIIVTEGSGIQIQVISFATEQNWDSLEIYDGGDMTAPRLGSFSGTTVPALLNSTSNQLYLHFQSDISVAAAGFHLEYKTVGLAACQEPALPSNGIKIGDRYMVNDVLSFQCEPGYTLQGRSHISCMPGTVRRWNYPSPLCIATCGGTLSSMGGVILSPGFPGAYPNNLDCTWKIELPIGYGAHIQFLNFSTEANHDYLEIQNGPYHTSPTIGQFSGADPPSALLSTTHETLIRFYSDHSQNRQGFKLAYQAYELQNCPDPPPFQNGYMINSDYSVGQSISFECYPGYILIGHPVLTCQHGINRNWNYPFPRCDAPCGYNVTSQNGTIYSPGFPDEYPILKDCVWLITVPPGHGVYINFTLLQTEAVNDYIAVWDGPDQNSPQLGVFSGNTALETAYSSTNQVLLKFHSDFSNGGFFVLNFHAFQLKKCQPPPAVPQAEMLTEDEDFEIGDFVKYQCHPGFTLSGTDTLTCKLSAQLQFEGSLPTCEAQCPANEVRTESSGVILSPGYPGNYFNSQTCSWSIRVEPNYNITIFVDTFQSEKQFDALEVFDGSSGQSPLLVVLSGNHTEQSNFTSKSNQLYLRWSTDHATSKKGFKIRYTAPYCSLTHTPKNGGILNRTAGAVGSKVHYFCKPGYRMIGSSNATCRRSPGGMYQWDSLAPLCQAVSCGIPESPGNGSFVGSEFTLDSRVTYECSEGFQLEAGQQAAAVCREDGLWNNTGKPLACKPVTCPNIEAQLSEHVTWRLVSGSLSEYGAQVVLSCSPGYYLEGQRLVQCQANGTWSIGEERPRCRVISCGSLSFPPNGNKIGTLTVYGATAIFTCNTGYTLVGSHVRECLANGLWSGTETRCLAGHCGSPDPIVNGHISGDGFSYRDTVVYQCNPGFRLVGTSVRICLQDHKWSGQTPVCVPITCGHPGNPAHGFTNGSEFNLNDVVNFTCNTGYLLQGASRAQCRSNGQWSSALPTCRVVNCSDPGFVENAIRHRQQNFPESFEYGTSVMYHCKKGFYLLGSSALTCMANGLWDRSLPKCLGNDPGFCGDPGTPAHGSRLGDELKTKSLLRFSCEMGYQLRGSPERTCLLNGSWSGLQPVCEAVSCGNPGTPTNGMIVSSDGILFSSSVIYACWEGYKTSGLMTRHCTANGTWTGTAPDCTVISCGDPGTLANGIQFGTDFTFNKTVSYQCDPGYLMEPITSSTIRCTKDSTWNNSKPLCKAVMCGQPPQVLHGKVEGADFHWGASISYSCVDGFQPSHSAILSCEGHGVWKGEVPQCLPVFCGDPGTPAEGRLSGKSFTYKSEVFFQCKSPLMLVGSSRRSCQADGTWSGTQPTCIDPAHNTCPDPGTPHFGIQNSSRGYEVGSTVFFRCRKGYHIQGSTTRTCLANLTWSGIQTECIPHACRQPETPAHADVRAIDLPTFGYTLVYTCHPGFFLAAGSEHRTCKADMKWTGKSPVCKSASILIIPSDVFFINSVWKGYYEYLGKRQPATLTVDWFNATSSKVNATFLEASQVELKLTGVYKKEEAHLLLKAFQIKGPADIFVSKFENDNWGLAGYVSSGLERGGFTLQGDIHGKDFGKFKLERQDPLKSDQDSSNHYHGTSSGSVAAAILVPFFALILSGFAFYLYKHRTRPKVQYNGYAGHENSNGQASFENPMYDTNLKPTEAKAVRFDTTLNTVCTVV</sequence>
<evidence type="ECO:0000256" key="12">
    <source>
        <dbReference type="SAM" id="Phobius"/>
    </source>
</evidence>
<feature type="disulfide bond" evidence="10">
    <location>
        <begin position="1096"/>
        <end position="1123"/>
    </location>
</feature>
<feature type="domain" description="Sushi" evidence="14">
    <location>
        <begin position="2914"/>
        <end position="2971"/>
    </location>
</feature>
<evidence type="ECO:0000256" key="2">
    <source>
        <dbReference type="ARBA" id="ARBA00022659"/>
    </source>
</evidence>
<feature type="domain" description="CUB" evidence="13">
    <location>
        <begin position="1270"/>
        <end position="1378"/>
    </location>
</feature>
<protein>
    <submittedName>
        <fullName evidence="15">(raccoon dog) hypothetical protein</fullName>
    </submittedName>
</protein>
<dbReference type="Pfam" id="PF00084">
    <property type="entry name" value="Sushi"/>
    <property type="match status" value="26"/>
</dbReference>
<evidence type="ECO:0000256" key="1">
    <source>
        <dbReference type="ARBA" id="ARBA00004370"/>
    </source>
</evidence>
<feature type="domain" description="Sushi" evidence="14">
    <location>
        <begin position="2497"/>
        <end position="2554"/>
    </location>
</feature>
<gene>
    <name evidence="15" type="ORF">NYPRO_LOCUS13505</name>
</gene>
<dbReference type="Gene3D" id="2.60.120.290">
    <property type="entry name" value="Spermadhesin, CUB domain"/>
    <property type="match status" value="13"/>
</dbReference>
<feature type="domain" description="CUB" evidence="13">
    <location>
        <begin position="749"/>
        <end position="859"/>
    </location>
</feature>
<feature type="domain" description="CUB" evidence="13">
    <location>
        <begin position="2138"/>
        <end position="2249"/>
    </location>
</feature>
<reference evidence="15" key="1">
    <citation type="submission" date="2020-12" db="EMBL/GenBank/DDBJ databases">
        <authorList>
            <consortium name="Molecular Ecology Group"/>
        </authorList>
    </citation>
    <scope>NUCLEOTIDE SEQUENCE</scope>
    <source>
        <strain evidence="15">TBG_1078</strain>
    </source>
</reference>
<accession>A0A811YSZ0</accession>
<comment type="caution">
    <text evidence="15">The sequence shown here is derived from an EMBL/GenBank/DDBJ whole genome shotgun (WGS) entry which is preliminary data.</text>
</comment>
<feature type="domain" description="Sushi" evidence="14">
    <location>
        <begin position="1034"/>
        <end position="1094"/>
    </location>
</feature>
<dbReference type="Pfam" id="PF00431">
    <property type="entry name" value="CUB"/>
    <property type="match status" value="13"/>
</dbReference>
<dbReference type="SUPFAM" id="SSF49854">
    <property type="entry name" value="Spermadhesin, CUB domain"/>
    <property type="match status" value="13"/>
</dbReference>
<feature type="domain" description="CUB" evidence="13">
    <location>
        <begin position="1965"/>
        <end position="2076"/>
    </location>
</feature>
<feature type="domain" description="CUB" evidence="13">
    <location>
        <begin position="1444"/>
        <end position="1552"/>
    </location>
</feature>
<feature type="domain" description="Sushi" evidence="14">
    <location>
        <begin position="2737"/>
        <end position="2795"/>
    </location>
</feature>
<feature type="domain" description="CUB" evidence="13">
    <location>
        <begin position="403"/>
        <end position="511"/>
    </location>
</feature>
<comment type="similarity">
    <text evidence="9">Belongs to the CSMD family.</text>
</comment>
<feature type="domain" description="CUB" evidence="13">
    <location>
        <begin position="923"/>
        <end position="1031"/>
    </location>
</feature>
<feature type="domain" description="Sushi" evidence="14">
    <location>
        <begin position="2796"/>
        <end position="2855"/>
    </location>
</feature>
<feature type="transmembrane region" description="Helical" evidence="12">
    <location>
        <begin position="3240"/>
        <end position="3261"/>
    </location>
</feature>
<evidence type="ECO:0000313" key="15">
    <source>
        <dbReference type="EMBL" id="CAD7680713.1"/>
    </source>
</evidence>
<feature type="disulfide bond" evidence="11">
    <location>
        <begin position="2942"/>
        <end position="2969"/>
    </location>
</feature>
<evidence type="ECO:0000256" key="3">
    <source>
        <dbReference type="ARBA" id="ARBA00022692"/>
    </source>
</evidence>